<dbReference type="Gene3D" id="3.80.10.10">
    <property type="entry name" value="Ribonuclease Inhibitor"/>
    <property type="match status" value="1"/>
</dbReference>
<organism evidence="1 2">
    <name type="scientific">Funneliformis geosporum</name>
    <dbReference type="NCBI Taxonomy" id="1117311"/>
    <lineage>
        <taxon>Eukaryota</taxon>
        <taxon>Fungi</taxon>
        <taxon>Fungi incertae sedis</taxon>
        <taxon>Mucoromycota</taxon>
        <taxon>Glomeromycotina</taxon>
        <taxon>Glomeromycetes</taxon>
        <taxon>Glomerales</taxon>
        <taxon>Glomeraceae</taxon>
        <taxon>Funneliformis</taxon>
    </lineage>
</organism>
<name>A0A9W4SHF3_9GLOM</name>
<accession>A0A9W4SHF3</accession>
<sequence>MNSNLPTECLLQIFENFGPTNNNWDDSFKLLHACILVNRKWCEAGITILWREPIEWLHSKEHNRNRLVPLISSYISCLPQDSKFQILNSGLQLPVSPFSLVAIDYPSLLKGFDYQSLYNAIDFWVNANYKPDYEIYQDDVIFHQFQLMELICRLLMNRCKNLKRFSIFMKAGNKGMKVDILQLPLLPGAKECFSNITEFSCKGCLFPEFMYLAAQTCRNIKRFNIECCCKDNEGLAKLIELQKVPLDCILINFKGNQIPLLESAIRKKSHSITNVRLFGYEMVLDYFRECKNIERMRLKISSPMLSDVAKNFMNSSFPKLKELFISMNTLSQSSVLIKNTHGSLESLTINSIYLNETELPAFTETLINSCKNLYHYDGPFHIERIETLQSFFQNCPKLECLILRKINGDNLDISDALQRSGPFVPINLTMLQVTNYTISSEALEIFLRACVTRLYRVLEFIYKPTSQQVKLTMEKFADQKDIKAIFENKF</sequence>
<protein>
    <submittedName>
        <fullName evidence="1">1571_t:CDS:1</fullName>
    </submittedName>
</protein>
<reference evidence="1" key="1">
    <citation type="submission" date="2022-08" db="EMBL/GenBank/DDBJ databases">
        <authorList>
            <person name="Kallberg Y."/>
            <person name="Tangrot J."/>
            <person name="Rosling A."/>
        </authorList>
    </citation>
    <scope>NUCLEOTIDE SEQUENCE</scope>
    <source>
        <strain evidence="1">Wild A</strain>
    </source>
</reference>
<evidence type="ECO:0000313" key="2">
    <source>
        <dbReference type="Proteomes" id="UP001153678"/>
    </source>
</evidence>
<dbReference type="EMBL" id="CAMKVN010000506">
    <property type="protein sequence ID" value="CAI2168650.1"/>
    <property type="molecule type" value="Genomic_DNA"/>
</dbReference>
<comment type="caution">
    <text evidence="1">The sequence shown here is derived from an EMBL/GenBank/DDBJ whole genome shotgun (WGS) entry which is preliminary data.</text>
</comment>
<dbReference type="SUPFAM" id="SSF52047">
    <property type="entry name" value="RNI-like"/>
    <property type="match status" value="1"/>
</dbReference>
<dbReference type="OrthoDB" id="2305837at2759"/>
<proteinExistence type="predicted"/>
<evidence type="ECO:0000313" key="1">
    <source>
        <dbReference type="EMBL" id="CAI2168650.1"/>
    </source>
</evidence>
<dbReference type="AlphaFoldDB" id="A0A9W4SHF3"/>
<dbReference type="Proteomes" id="UP001153678">
    <property type="component" value="Unassembled WGS sequence"/>
</dbReference>
<dbReference type="InterPro" id="IPR032675">
    <property type="entry name" value="LRR_dom_sf"/>
</dbReference>
<gene>
    <name evidence="1" type="ORF">FWILDA_LOCUS3686</name>
</gene>
<keyword evidence="2" id="KW-1185">Reference proteome</keyword>